<keyword evidence="1" id="KW-1133">Transmembrane helix</keyword>
<evidence type="ECO:0000256" key="2">
    <source>
        <dbReference type="SAM" id="SignalP"/>
    </source>
</evidence>
<dbReference type="VEuPathDB" id="FungiDB:C5L36_0C11150"/>
<feature type="chain" id="PRO_5012396681" description="GPI transamidase component GPI16" evidence="2">
    <location>
        <begin position="25"/>
        <end position="664"/>
    </location>
</feature>
<dbReference type="Proteomes" id="UP000195871">
    <property type="component" value="Unassembled WGS sequence"/>
</dbReference>
<gene>
    <name evidence="3" type="ORF">CAS74_001134</name>
</gene>
<dbReference type="InterPro" id="IPR007245">
    <property type="entry name" value="PIG-T"/>
</dbReference>
<feature type="signal peptide" evidence="2">
    <location>
        <begin position="1"/>
        <end position="24"/>
    </location>
</feature>
<feature type="transmembrane region" description="Helical" evidence="1">
    <location>
        <begin position="610"/>
        <end position="632"/>
    </location>
</feature>
<name>A0A1Z8JVY4_PICKU</name>
<dbReference type="PANTHER" id="PTHR12959:SF11">
    <property type="entry name" value="GPI TRANSAMIDASE COMPONENT PIG-T"/>
    <property type="match status" value="1"/>
</dbReference>
<sequence>MKLEYLYWILPLVVHVIGTEFASSDEGTIAYSEHVTGSRNCLPEEQSDIIESSHLVQTSTLDTNQEEVDQSEPKTLPLSAKYDYDGKKYPNTEHLEIKPLQGGNILMSFNFEASRTTELYPSSKEITYYDVFPKALGSILKSTNTRELHLRFGHGWYDSDLNGKLVANGNLSGGTGVDIWAFIEANSEDEAFEYWVQLANSLSGLFCASFNSIDSAVTTKPEQLFQKESNIDTNSNLLGQLYHFRSALPREPICTENLTPFLKLLPTKGKQGISSLLSGNKMFNAEWTSMSIDILTNCEDGGVDNCTQSLKQAINLILNVPKIKDKNKYPIPKPTPGAELKCDPSRIHDLYNCFPLVESPDLDFTFLDLFGKVIRGGSLVASKPSTVCFDIDLNNWEIGHLSLQPPDQFYMDEKLCFSLLTSDEYNVSFKTHDSSKVNNIEQPPFRASRSLSGYSQESGGFRLDFFNPTEGDQVIVIFQALPWFVKLYTHSLVLTVTNKSGESVLLNVQNEELSEYIKEIVYHPAVDRVTPTHLELRILAPAKTKLKFTFSFDKSMLLYSEYPPDANHGFELEPVVFALIDKDHPDNVKYIMRTTTGLLTLPTPDFSMPYNVIILTLTIMSLTFGSIFNLLVKKVVTEEEAELAQSERPVEKLKQKFRTLFGRT</sequence>
<proteinExistence type="predicted"/>
<keyword evidence="1" id="KW-0812">Transmembrane</keyword>
<dbReference type="GO" id="GO:0042765">
    <property type="term" value="C:GPI-anchor transamidase complex"/>
    <property type="evidence" value="ECO:0007669"/>
    <property type="project" value="InterPro"/>
</dbReference>
<keyword evidence="2" id="KW-0732">Signal</keyword>
<evidence type="ECO:0000313" key="4">
    <source>
        <dbReference type="Proteomes" id="UP000195871"/>
    </source>
</evidence>
<evidence type="ECO:0000256" key="1">
    <source>
        <dbReference type="SAM" id="Phobius"/>
    </source>
</evidence>
<protein>
    <recommendedName>
        <fullName evidence="5">GPI transamidase component GPI16</fullName>
    </recommendedName>
</protein>
<reference evidence="3 4" key="1">
    <citation type="submission" date="2017-05" db="EMBL/GenBank/DDBJ databases">
        <title>The Genome Sequence of Candida krusei Ckrusei653.</title>
        <authorList>
            <person name="Cuomo C."/>
            <person name="Forche A."/>
            <person name="Young S."/>
            <person name="Abouelleil A."/>
            <person name="Cao P."/>
            <person name="Chapman S."/>
            <person name="Cusick C."/>
            <person name="Shea T."/>
            <person name="Nusbaum C."/>
            <person name="Birren B."/>
        </authorList>
    </citation>
    <scope>NUCLEOTIDE SEQUENCE [LARGE SCALE GENOMIC DNA]</scope>
    <source>
        <strain evidence="3 4">Ckrusei653</strain>
    </source>
</reference>
<organism evidence="3 4">
    <name type="scientific">Pichia kudriavzevii</name>
    <name type="common">Yeast</name>
    <name type="synonym">Issatchenkia orientalis</name>
    <dbReference type="NCBI Taxonomy" id="4909"/>
    <lineage>
        <taxon>Eukaryota</taxon>
        <taxon>Fungi</taxon>
        <taxon>Dikarya</taxon>
        <taxon>Ascomycota</taxon>
        <taxon>Saccharomycotina</taxon>
        <taxon>Pichiomycetes</taxon>
        <taxon>Pichiales</taxon>
        <taxon>Pichiaceae</taxon>
        <taxon>Pichia</taxon>
    </lineage>
</organism>
<dbReference type="PANTHER" id="PTHR12959">
    <property type="entry name" value="GPI TRANSAMIDASE COMPONENT PIG-T-RELATED"/>
    <property type="match status" value="1"/>
</dbReference>
<keyword evidence="1" id="KW-0472">Membrane</keyword>
<evidence type="ECO:0008006" key="5">
    <source>
        <dbReference type="Google" id="ProtNLM"/>
    </source>
</evidence>
<accession>A0A1Z8JVY4</accession>
<dbReference type="EMBL" id="NHMM01000001">
    <property type="protein sequence ID" value="OUT24744.1"/>
    <property type="molecule type" value="Genomic_DNA"/>
</dbReference>
<comment type="caution">
    <text evidence="3">The sequence shown here is derived from an EMBL/GenBank/DDBJ whole genome shotgun (WGS) entry which is preliminary data.</text>
</comment>
<dbReference type="Pfam" id="PF04113">
    <property type="entry name" value="Gpi16"/>
    <property type="match status" value="1"/>
</dbReference>
<dbReference type="GO" id="GO:0016255">
    <property type="term" value="P:attachment of GPI anchor to protein"/>
    <property type="evidence" value="ECO:0007669"/>
    <property type="project" value="InterPro"/>
</dbReference>
<dbReference type="AlphaFoldDB" id="A0A1Z8JVY4"/>
<evidence type="ECO:0000313" key="3">
    <source>
        <dbReference type="EMBL" id="OUT24744.1"/>
    </source>
</evidence>